<keyword evidence="5" id="KW-1185">Reference proteome</keyword>
<comment type="caution">
    <text evidence="2">The sequence shown here is derived from an EMBL/GenBank/DDBJ whole genome shotgun (WGS) entry which is preliminary data.</text>
</comment>
<dbReference type="AlphaFoldDB" id="A0A0P7XBY9"/>
<reference evidence="2 4" key="1">
    <citation type="submission" date="2015-09" db="EMBL/GenBank/DDBJ databases">
        <title>Identification and resolution of microdiversity through metagenomic sequencing of parallel consortia.</title>
        <authorList>
            <person name="Nelson W.C."/>
            <person name="Romine M.F."/>
            <person name="Lindemann S.R."/>
        </authorList>
    </citation>
    <scope>NUCLEOTIDE SEQUENCE [LARGE SCALE GENOMIC DNA]</scope>
    <source>
        <strain evidence="2">HL-109</strain>
    </source>
</reference>
<name>A0A0P7XBY9_9HYPH</name>
<dbReference type="RefSeq" id="WP_420819976.1">
    <property type="nucleotide sequence ID" value="NZ_FMBM01000003.1"/>
</dbReference>
<keyword evidence="1" id="KW-1133">Transmembrane helix</keyword>
<dbReference type="STRING" id="1653334.GA0071312_3537"/>
<evidence type="ECO:0000313" key="2">
    <source>
        <dbReference type="EMBL" id="KPQ12793.1"/>
    </source>
</evidence>
<keyword evidence="1" id="KW-0812">Transmembrane</keyword>
<dbReference type="EMBL" id="FMBM01000003">
    <property type="protein sequence ID" value="SCC82532.1"/>
    <property type="molecule type" value="Genomic_DNA"/>
</dbReference>
<organism evidence="2 4">
    <name type="scientific">Saliniramus fredricksonii</name>
    <dbReference type="NCBI Taxonomy" id="1653334"/>
    <lineage>
        <taxon>Bacteria</taxon>
        <taxon>Pseudomonadati</taxon>
        <taxon>Pseudomonadota</taxon>
        <taxon>Alphaproteobacteria</taxon>
        <taxon>Hyphomicrobiales</taxon>
        <taxon>Salinarimonadaceae</taxon>
        <taxon>Saliniramus</taxon>
    </lineage>
</organism>
<feature type="transmembrane region" description="Helical" evidence="1">
    <location>
        <begin position="71"/>
        <end position="91"/>
    </location>
</feature>
<dbReference type="EMBL" id="LJSX01000001">
    <property type="protein sequence ID" value="KPQ12793.1"/>
    <property type="molecule type" value="Genomic_DNA"/>
</dbReference>
<evidence type="ECO:0000256" key="1">
    <source>
        <dbReference type="SAM" id="Phobius"/>
    </source>
</evidence>
<dbReference type="Proteomes" id="UP000050497">
    <property type="component" value="Unassembled WGS sequence"/>
</dbReference>
<evidence type="ECO:0000313" key="5">
    <source>
        <dbReference type="Proteomes" id="UP000182800"/>
    </source>
</evidence>
<evidence type="ECO:0000313" key="4">
    <source>
        <dbReference type="Proteomes" id="UP000050497"/>
    </source>
</evidence>
<keyword evidence="1" id="KW-0472">Membrane</keyword>
<dbReference type="InterPro" id="IPR009325">
    <property type="entry name" value="DUF983"/>
</dbReference>
<gene>
    <name evidence="3" type="ORF">GA0071312_3537</name>
    <name evidence="2" type="ORF">HLUCCO17_01465</name>
</gene>
<dbReference type="PATRIC" id="fig|1653334.4.peg.2054"/>
<protein>
    <submittedName>
        <fullName evidence="3">Uncharacterized conserved protein, DUF983 family</fullName>
    </submittedName>
</protein>
<accession>A0A0P7XBY9</accession>
<reference evidence="3 5" key="2">
    <citation type="submission" date="2016-08" db="EMBL/GenBank/DDBJ databases">
        <authorList>
            <person name="Varghese N."/>
            <person name="Submissions Spin"/>
        </authorList>
    </citation>
    <scope>NUCLEOTIDE SEQUENCE [LARGE SCALE GENOMIC DNA]</scope>
    <source>
        <strain evidence="3 5">HL-109</strain>
    </source>
</reference>
<evidence type="ECO:0000313" key="3">
    <source>
        <dbReference type="EMBL" id="SCC82532.1"/>
    </source>
</evidence>
<feature type="transmembrane region" description="Helical" evidence="1">
    <location>
        <begin position="98"/>
        <end position="118"/>
    </location>
</feature>
<dbReference type="Proteomes" id="UP000182800">
    <property type="component" value="Unassembled WGS sequence"/>
</dbReference>
<sequence>MMQDRNGTGIGNRIGKSLAAGSGEWKRAIMRGLGCRCPACGEGRAFSSYLKIRPACDACGQELHHHRADDFPPYLTIFVVGKIVGTGIYICEMHYAPPLWFHVATWPLLTVALSLALLPPMKGAVVGLQYALGMHGFGEAGPAGREGDNERGNTA</sequence>
<proteinExistence type="predicted"/>
<dbReference type="Pfam" id="PF06170">
    <property type="entry name" value="DUF983"/>
    <property type="match status" value="1"/>
</dbReference>